<dbReference type="AlphaFoldDB" id="A0A1H0YIV6"/>
<dbReference type="SUPFAM" id="SSF50249">
    <property type="entry name" value="Nucleic acid-binding proteins"/>
    <property type="match status" value="1"/>
</dbReference>
<dbReference type="Gene3D" id="2.40.50.140">
    <property type="entry name" value="Nucleic acid-binding proteins"/>
    <property type="match status" value="1"/>
</dbReference>
<dbReference type="RefSeq" id="WP_226776616.1">
    <property type="nucleotide sequence ID" value="NZ_CP084916.1"/>
</dbReference>
<evidence type="ECO:0000259" key="1">
    <source>
        <dbReference type="PROSITE" id="PS50126"/>
    </source>
</evidence>
<reference evidence="3" key="1">
    <citation type="submission" date="2016-10" db="EMBL/GenBank/DDBJ databases">
        <authorList>
            <person name="Varghese N."/>
            <person name="Submissions S."/>
        </authorList>
    </citation>
    <scope>NUCLEOTIDE SEQUENCE [LARGE SCALE GENOMIC DNA]</scope>
    <source>
        <strain evidence="3">MPL-11</strain>
    </source>
</reference>
<accession>A0A1H0YIV6</accession>
<gene>
    <name evidence="2" type="ORF">SAMN04487752_0965</name>
</gene>
<evidence type="ECO:0000313" key="2">
    <source>
        <dbReference type="EMBL" id="SDQ14846.1"/>
    </source>
</evidence>
<dbReference type="GO" id="GO:0005840">
    <property type="term" value="C:ribosome"/>
    <property type="evidence" value="ECO:0007669"/>
    <property type="project" value="UniProtKB-KW"/>
</dbReference>
<proteinExistence type="predicted"/>
<dbReference type="PROSITE" id="PS50126">
    <property type="entry name" value="S1"/>
    <property type="match status" value="1"/>
</dbReference>
<dbReference type="CDD" id="cd00164">
    <property type="entry name" value="S1_like"/>
    <property type="match status" value="1"/>
</dbReference>
<dbReference type="InterPro" id="IPR003029">
    <property type="entry name" value="S1_domain"/>
</dbReference>
<feature type="domain" description="S1 motif" evidence="1">
    <location>
        <begin position="229"/>
        <end position="293"/>
    </location>
</feature>
<dbReference type="GO" id="GO:0003676">
    <property type="term" value="F:nucleic acid binding"/>
    <property type="evidence" value="ECO:0007669"/>
    <property type="project" value="InterPro"/>
</dbReference>
<keyword evidence="2" id="KW-0687">Ribonucleoprotein</keyword>
<dbReference type="Proteomes" id="UP000199481">
    <property type="component" value="Unassembled WGS sequence"/>
</dbReference>
<dbReference type="InterPro" id="IPR012340">
    <property type="entry name" value="NA-bd_OB-fold"/>
</dbReference>
<organism evidence="2 3">
    <name type="scientific">Carnobacterium viridans</name>
    <dbReference type="NCBI Taxonomy" id="174587"/>
    <lineage>
        <taxon>Bacteria</taxon>
        <taxon>Bacillati</taxon>
        <taxon>Bacillota</taxon>
        <taxon>Bacilli</taxon>
        <taxon>Lactobacillales</taxon>
        <taxon>Carnobacteriaceae</taxon>
        <taxon>Carnobacterium</taxon>
    </lineage>
</organism>
<keyword evidence="2" id="KW-0689">Ribosomal protein</keyword>
<name>A0A1H0YIV6_9LACT</name>
<sequence length="295" mass="33811">MGIRDLVKKWIGIHTNEVGSTDVAVMERSENVFFAADEEMIQPLNYEVYYKMIDQEVELTSTILSSQYDEGLASDVVKVEIDGIPVFIERNELDFKPHQLSLMHYVGGEIQFQLISINEKEGSMLGSVKKIREKEFDLLHKELKEGKIVEAKLTKHLRYGAYFLIGNTSVQMLNKDFAEDHTTIGDVLTIGDTIKVRFNRITENKNLRVEPIVKYKNEVSVSLEDMEANQVVLGTVRNIKKWGIFVRIAPNLDALCSIPTHLEVREGDKVSFRITQVLKEDKRVRGKIVRLVKKE</sequence>
<keyword evidence="3" id="KW-1185">Reference proteome</keyword>
<protein>
    <submittedName>
        <fullName evidence="2">Small subunit ribosomal protein S1</fullName>
    </submittedName>
</protein>
<evidence type="ECO:0000313" key="3">
    <source>
        <dbReference type="Proteomes" id="UP000199481"/>
    </source>
</evidence>
<dbReference type="SMART" id="SM00316">
    <property type="entry name" value="S1"/>
    <property type="match status" value="2"/>
</dbReference>
<dbReference type="EMBL" id="FNJW01000008">
    <property type="protein sequence ID" value="SDQ14846.1"/>
    <property type="molecule type" value="Genomic_DNA"/>
</dbReference>